<feature type="region of interest" description="Disordered" evidence="1">
    <location>
        <begin position="186"/>
        <end position="229"/>
    </location>
</feature>
<feature type="region of interest" description="Disordered" evidence="1">
    <location>
        <begin position="289"/>
        <end position="382"/>
    </location>
</feature>
<sequence length="452" mass="48649">HFGSLPLLGPIKTQLALHQLNAIAGTSVPPPAIASPALTLLNLLKVTMSHPLYNPRGGPFPGGQRPVVPGQYGLGSQPRMELGTARLGPGSMSGSRGGLMVNQPFSLGRQSQISPDLEAAIDRNLRGAREEVRLLTQILQQPKKADPRMRENTRDDVLSSGSGFSGTSRSDDVDWSMYQAPSKLFGSSSLDRPSGSSQLFPSASFGGGSSGLDSQHPPEQRPSRYTSESASSILASFGLSSEDLELLSHYPDDQLTPDNLPFILRDIRMRKVKRDVDARSEYSKVIDYGHSSKFGYPDESPDGYASEHLPKESPKFVREVSGPPFSGMDITKHPQPAPGPVQVPKLQKPPPVDPRPTKTIPARPSASQPLLPPSSRPPSQIPPQLGVLPMMTVDDISGGPSTNWIPFLSPPISAPAAKRLPTPTMMNDYSAATPRIFPHTCSLCNIECIQIK</sequence>
<feature type="region of interest" description="Disordered" evidence="1">
    <location>
        <begin position="138"/>
        <end position="172"/>
    </location>
</feature>
<feature type="non-terminal residue" evidence="2">
    <location>
        <position position="1"/>
    </location>
</feature>
<feature type="compositionally biased region" description="Low complexity" evidence="1">
    <location>
        <begin position="159"/>
        <end position="168"/>
    </location>
</feature>
<dbReference type="EMBL" id="JAMKFB020000007">
    <property type="protein sequence ID" value="KAL0189381.1"/>
    <property type="molecule type" value="Genomic_DNA"/>
</dbReference>
<accession>A0ABD0QT63</accession>
<proteinExistence type="predicted"/>
<reference evidence="2 3" key="1">
    <citation type="submission" date="2024-05" db="EMBL/GenBank/DDBJ databases">
        <title>Genome sequencing and assembly of Indian major carp, Cirrhinus mrigala (Hamilton, 1822).</title>
        <authorList>
            <person name="Mohindra V."/>
            <person name="Chowdhury L.M."/>
            <person name="Lal K."/>
            <person name="Jena J.K."/>
        </authorList>
    </citation>
    <scope>NUCLEOTIDE SEQUENCE [LARGE SCALE GENOMIC DNA]</scope>
    <source>
        <strain evidence="2">CM1030</strain>
        <tissue evidence="2">Blood</tissue>
    </source>
</reference>
<dbReference type="Proteomes" id="UP001529510">
    <property type="component" value="Unassembled WGS sequence"/>
</dbReference>
<organism evidence="2 3">
    <name type="scientific">Cirrhinus mrigala</name>
    <name type="common">Mrigala</name>
    <dbReference type="NCBI Taxonomy" id="683832"/>
    <lineage>
        <taxon>Eukaryota</taxon>
        <taxon>Metazoa</taxon>
        <taxon>Chordata</taxon>
        <taxon>Craniata</taxon>
        <taxon>Vertebrata</taxon>
        <taxon>Euteleostomi</taxon>
        <taxon>Actinopterygii</taxon>
        <taxon>Neopterygii</taxon>
        <taxon>Teleostei</taxon>
        <taxon>Ostariophysi</taxon>
        <taxon>Cypriniformes</taxon>
        <taxon>Cyprinidae</taxon>
        <taxon>Labeoninae</taxon>
        <taxon>Labeonini</taxon>
        <taxon>Cirrhinus</taxon>
    </lineage>
</organism>
<name>A0ABD0QT63_CIRMR</name>
<evidence type="ECO:0000313" key="2">
    <source>
        <dbReference type="EMBL" id="KAL0189381.1"/>
    </source>
</evidence>
<comment type="caution">
    <text evidence="2">The sequence shown here is derived from an EMBL/GenBank/DDBJ whole genome shotgun (WGS) entry which is preliminary data.</text>
</comment>
<feature type="compositionally biased region" description="Basic and acidic residues" evidence="1">
    <location>
        <begin position="308"/>
        <end position="318"/>
    </location>
</feature>
<feature type="compositionally biased region" description="Pro residues" evidence="1">
    <location>
        <begin position="370"/>
        <end position="381"/>
    </location>
</feature>
<dbReference type="AlphaFoldDB" id="A0ABD0QT63"/>
<keyword evidence="3" id="KW-1185">Reference proteome</keyword>
<feature type="non-terminal residue" evidence="2">
    <location>
        <position position="452"/>
    </location>
</feature>
<feature type="compositionally biased region" description="Low complexity" evidence="1">
    <location>
        <begin position="187"/>
        <end position="197"/>
    </location>
</feature>
<gene>
    <name evidence="2" type="ORF">M9458_016480</name>
</gene>
<evidence type="ECO:0000313" key="3">
    <source>
        <dbReference type="Proteomes" id="UP001529510"/>
    </source>
</evidence>
<feature type="compositionally biased region" description="Pro residues" evidence="1">
    <location>
        <begin position="335"/>
        <end position="354"/>
    </location>
</feature>
<evidence type="ECO:0000256" key="1">
    <source>
        <dbReference type="SAM" id="MobiDB-lite"/>
    </source>
</evidence>
<protein>
    <submittedName>
        <fullName evidence="2">Uncharacterized protein</fullName>
    </submittedName>
</protein>
<feature type="compositionally biased region" description="Basic and acidic residues" evidence="1">
    <location>
        <begin position="143"/>
        <end position="157"/>
    </location>
</feature>